<protein>
    <submittedName>
        <fullName evidence="3">(northern house mosquito) hypothetical protein</fullName>
    </submittedName>
</protein>
<evidence type="ECO:0000256" key="1">
    <source>
        <dbReference type="SAM" id="MobiDB-lite"/>
    </source>
</evidence>
<name>A0A8D8I4K7_CULPI</name>
<accession>A0A8D8I4K7</accession>
<reference evidence="3" key="1">
    <citation type="submission" date="2021-05" db="EMBL/GenBank/DDBJ databases">
        <authorList>
            <person name="Alioto T."/>
            <person name="Alioto T."/>
            <person name="Gomez Garrido J."/>
        </authorList>
    </citation>
    <scope>NUCLEOTIDE SEQUENCE</scope>
</reference>
<dbReference type="EMBL" id="HBUE01343975">
    <property type="protein sequence ID" value="CAG6599686.1"/>
    <property type="molecule type" value="Transcribed_RNA"/>
</dbReference>
<feature type="transmembrane region" description="Helical" evidence="2">
    <location>
        <begin position="191"/>
        <end position="211"/>
    </location>
</feature>
<evidence type="ECO:0000256" key="2">
    <source>
        <dbReference type="SAM" id="Phobius"/>
    </source>
</evidence>
<organism evidence="3">
    <name type="scientific">Culex pipiens</name>
    <name type="common">House mosquito</name>
    <dbReference type="NCBI Taxonomy" id="7175"/>
    <lineage>
        <taxon>Eukaryota</taxon>
        <taxon>Metazoa</taxon>
        <taxon>Ecdysozoa</taxon>
        <taxon>Arthropoda</taxon>
        <taxon>Hexapoda</taxon>
        <taxon>Insecta</taxon>
        <taxon>Pterygota</taxon>
        <taxon>Neoptera</taxon>
        <taxon>Endopterygota</taxon>
        <taxon>Diptera</taxon>
        <taxon>Nematocera</taxon>
        <taxon>Culicoidea</taxon>
        <taxon>Culicidae</taxon>
        <taxon>Culicinae</taxon>
        <taxon>Culicini</taxon>
        <taxon>Culex</taxon>
        <taxon>Culex</taxon>
    </lineage>
</organism>
<dbReference type="AlphaFoldDB" id="A0A8D8I4K7"/>
<dbReference type="EMBL" id="HBUE01002269">
    <property type="protein sequence ID" value="CAG6444186.1"/>
    <property type="molecule type" value="Transcribed_RNA"/>
</dbReference>
<keyword evidence="2" id="KW-0472">Membrane</keyword>
<proteinExistence type="predicted"/>
<feature type="region of interest" description="Disordered" evidence="1">
    <location>
        <begin position="29"/>
        <end position="64"/>
    </location>
</feature>
<keyword evidence="2" id="KW-1133">Transmembrane helix</keyword>
<dbReference type="EMBL" id="HBUE01237040">
    <property type="protein sequence ID" value="CAG6547485.1"/>
    <property type="molecule type" value="Transcribed_RNA"/>
</dbReference>
<dbReference type="EMBL" id="HBUE01237042">
    <property type="protein sequence ID" value="CAG6547486.1"/>
    <property type="molecule type" value="Transcribed_RNA"/>
</dbReference>
<evidence type="ECO:0000313" key="3">
    <source>
        <dbReference type="EMBL" id="CAG6547485.1"/>
    </source>
</evidence>
<sequence>MVIPKWMNVSRFSLVGAGAFRTFCKSARSSFSGRPNMCRKSSMTSGTASGSTSRPCTNVSAGPSRQSTNLFKLSTFVNPQASVVYLKLLMKRGHTSGSPENFGRCRDMACLAANCSFVNFVTGFPGPSETSRDPETGVVGSSFSSLSSPLLSGSESLSLGTGNFGFPRTPFGVSVEPAPAPSLLPAGGSTAAFSSFCLLFLMSFFISFCFARNSSSAAFCLSKNSCSILSFSARTSFAAANSLSCISLSIRSSCSAKLFSISIRFIRIITSWAIFFSRSTRSNSNCSSTSFGRSAAPEVVPASLFGFLAFFRVFGTCSD</sequence>
<feature type="compositionally biased region" description="Polar residues" evidence="1">
    <location>
        <begin position="54"/>
        <end position="64"/>
    </location>
</feature>
<feature type="compositionally biased region" description="Low complexity" evidence="1">
    <location>
        <begin position="41"/>
        <end position="53"/>
    </location>
</feature>
<dbReference type="EMBL" id="HBUE01343977">
    <property type="protein sequence ID" value="CAG6599687.1"/>
    <property type="molecule type" value="Transcribed_RNA"/>
</dbReference>
<keyword evidence="2" id="KW-0812">Transmembrane</keyword>